<protein>
    <submittedName>
        <fullName evidence="1">Uncharacterized protein</fullName>
    </submittedName>
</protein>
<sequence>MAATEKTKQSIVIVFRKYEVITKKYLRTKDFNTNKNLDILYLIVMYRGFEPAAYQILSMVNIHPCFSLSIDKINGSRKVYWICVTYKTFPFNGICKKELESMKAVAPAHSLPKIKIKNLNILMLKFPHFAINVTIGYRLRSFKINKKLYTYVLYPINNNWEHTVKEKQAFNPMSNNIPNYFNSIEVFGCRFHLGQAWFRKIQNIGYASQFNSVDNVGKWLINLTIQQSQNFNKGIVKVLHFMTLGVISVSGSKLDLVDFRFDKAEWLNPQQKYEGFIHLDEINYLYDELIHAILWHLQFNTSIKVTILTYLTPILNITSRNNAPISNYGVVSDVKFKFLRNLSKTRKFAMSIKLFWPYQNT</sequence>
<proteinExistence type="predicted"/>
<accession>A0A6G0U0Q8</accession>
<organism evidence="1 2">
    <name type="scientific">Aphis glycines</name>
    <name type="common">Soybean aphid</name>
    <dbReference type="NCBI Taxonomy" id="307491"/>
    <lineage>
        <taxon>Eukaryota</taxon>
        <taxon>Metazoa</taxon>
        <taxon>Ecdysozoa</taxon>
        <taxon>Arthropoda</taxon>
        <taxon>Hexapoda</taxon>
        <taxon>Insecta</taxon>
        <taxon>Pterygota</taxon>
        <taxon>Neoptera</taxon>
        <taxon>Paraneoptera</taxon>
        <taxon>Hemiptera</taxon>
        <taxon>Sternorrhyncha</taxon>
        <taxon>Aphidomorpha</taxon>
        <taxon>Aphidoidea</taxon>
        <taxon>Aphididae</taxon>
        <taxon>Aphidini</taxon>
        <taxon>Aphis</taxon>
        <taxon>Aphis</taxon>
    </lineage>
</organism>
<dbReference type="EMBL" id="VYZN01000011">
    <property type="protein sequence ID" value="KAE9542370.1"/>
    <property type="molecule type" value="Genomic_DNA"/>
</dbReference>
<gene>
    <name evidence="1" type="ORF">AGLY_003497</name>
</gene>
<dbReference type="AlphaFoldDB" id="A0A6G0U0Q8"/>
<comment type="caution">
    <text evidence="1">The sequence shown here is derived from an EMBL/GenBank/DDBJ whole genome shotgun (WGS) entry which is preliminary data.</text>
</comment>
<name>A0A6G0U0Q8_APHGL</name>
<evidence type="ECO:0000313" key="2">
    <source>
        <dbReference type="Proteomes" id="UP000475862"/>
    </source>
</evidence>
<evidence type="ECO:0000313" key="1">
    <source>
        <dbReference type="EMBL" id="KAE9542370.1"/>
    </source>
</evidence>
<keyword evidence="2" id="KW-1185">Reference proteome</keyword>
<reference evidence="1 2" key="1">
    <citation type="submission" date="2019-08" db="EMBL/GenBank/DDBJ databases">
        <title>The genome of the soybean aphid Biotype 1, its phylome, world population structure and adaptation to the North American continent.</title>
        <authorList>
            <person name="Giordano R."/>
            <person name="Donthu R.K."/>
            <person name="Hernandez A.G."/>
            <person name="Wright C.L."/>
            <person name="Zimin A.V."/>
        </authorList>
    </citation>
    <scope>NUCLEOTIDE SEQUENCE [LARGE SCALE GENOMIC DNA]</scope>
    <source>
        <tissue evidence="1">Whole aphids</tissue>
    </source>
</reference>
<dbReference type="Proteomes" id="UP000475862">
    <property type="component" value="Unassembled WGS sequence"/>
</dbReference>